<dbReference type="OrthoDB" id="465705at2"/>
<name>A0A285CW01_9BACI</name>
<dbReference type="CDD" id="cd02440">
    <property type="entry name" value="AdoMet_MTases"/>
    <property type="match status" value="1"/>
</dbReference>
<keyword evidence="1 4" id="KW-0489">Methyltransferase</keyword>
<evidence type="ECO:0000313" key="6">
    <source>
        <dbReference type="EMBL" id="SNX71740.1"/>
    </source>
</evidence>
<dbReference type="SUPFAM" id="SSF53335">
    <property type="entry name" value="S-adenosyl-L-methionine-dependent methyltransferases"/>
    <property type="match status" value="1"/>
</dbReference>
<keyword evidence="7" id="KW-1185">Reference proteome</keyword>
<dbReference type="InterPro" id="IPR023553">
    <property type="entry name" value="Uncharacterised_MeTfrase_YrrT"/>
</dbReference>
<evidence type="ECO:0000313" key="7">
    <source>
        <dbReference type="Proteomes" id="UP000219546"/>
    </source>
</evidence>
<dbReference type="AlphaFoldDB" id="A0A285CW01"/>
<proteinExistence type="inferred from homology"/>
<dbReference type="Gene3D" id="3.40.50.150">
    <property type="entry name" value="Vaccinia Virus protein VP39"/>
    <property type="match status" value="1"/>
</dbReference>
<dbReference type="InterPro" id="IPR029063">
    <property type="entry name" value="SAM-dependent_MTases_sf"/>
</dbReference>
<dbReference type="RefSeq" id="WP_097159149.1">
    <property type="nucleotide sequence ID" value="NZ_JBEPMQ010000019.1"/>
</dbReference>
<feature type="binding site" evidence="4">
    <location>
        <position position="74"/>
    </location>
    <ligand>
        <name>S-adenosyl-L-methionine</name>
        <dbReference type="ChEBI" id="CHEBI:59789"/>
    </ligand>
</feature>
<dbReference type="HAMAP" id="MF_02100">
    <property type="entry name" value="Methyltr_YrrT"/>
    <property type="match status" value="1"/>
</dbReference>
<sequence length="212" mass="24148">MGREFLDLFAEWADSYDQTVSGHDPQYMDVFSNYDQILEEVANRAISPVLEFGVGTGNLTQVMLQKDLKVTGVEPSKEMRQIAIQKLPSFAEIKEGDFLTFPIQKEIGSIVSTYAFHHLTDEEKEKAFRIYSSMLIKGQKIVFADTMFESELAYTTMIEDAKQKGYNRLAGDLLSEYYTTIPKMKAMVTAAGFSVEFKQLNPFVWVMEAIKQ</sequence>
<dbReference type="PANTHER" id="PTHR43861">
    <property type="entry name" value="TRANS-ACONITATE 2-METHYLTRANSFERASE-RELATED"/>
    <property type="match status" value="1"/>
</dbReference>
<comment type="function">
    <text evidence="4">Could be a S-adenosyl-L-methionine-dependent methyltransferase.</text>
</comment>
<evidence type="ECO:0000256" key="1">
    <source>
        <dbReference type="ARBA" id="ARBA00022603"/>
    </source>
</evidence>
<dbReference type="InterPro" id="IPR041698">
    <property type="entry name" value="Methyltransf_25"/>
</dbReference>
<feature type="domain" description="Methyltransferase" evidence="5">
    <location>
        <begin position="49"/>
        <end position="135"/>
    </location>
</feature>
<keyword evidence="2 4" id="KW-0808">Transferase</keyword>
<dbReference type="Proteomes" id="UP000219546">
    <property type="component" value="Unassembled WGS sequence"/>
</dbReference>
<reference evidence="6 7" key="1">
    <citation type="submission" date="2017-08" db="EMBL/GenBank/DDBJ databases">
        <authorList>
            <person name="de Groot N.N."/>
        </authorList>
    </citation>
    <scope>NUCLEOTIDE SEQUENCE [LARGE SCALE GENOMIC DNA]</scope>
    <source>
        <strain evidence="6 7">JC228</strain>
    </source>
</reference>
<accession>A0A285CW01</accession>
<evidence type="ECO:0000256" key="3">
    <source>
        <dbReference type="ARBA" id="ARBA00022691"/>
    </source>
</evidence>
<dbReference type="EC" id="2.1.1.-" evidence="4"/>
<dbReference type="Pfam" id="PF13649">
    <property type="entry name" value="Methyltransf_25"/>
    <property type="match status" value="1"/>
</dbReference>
<organism evidence="6 7">
    <name type="scientific">Bacillus oleivorans</name>
    <dbReference type="NCBI Taxonomy" id="1448271"/>
    <lineage>
        <taxon>Bacteria</taxon>
        <taxon>Bacillati</taxon>
        <taxon>Bacillota</taxon>
        <taxon>Bacilli</taxon>
        <taxon>Bacillales</taxon>
        <taxon>Bacillaceae</taxon>
        <taxon>Bacillus</taxon>
    </lineage>
</organism>
<feature type="binding site" evidence="4">
    <location>
        <position position="97"/>
    </location>
    <ligand>
        <name>S-adenosyl-L-methionine</name>
        <dbReference type="ChEBI" id="CHEBI:59789"/>
    </ligand>
</feature>
<dbReference type="EMBL" id="OAOP01000005">
    <property type="protein sequence ID" value="SNX71740.1"/>
    <property type="molecule type" value="Genomic_DNA"/>
</dbReference>
<feature type="binding site" evidence="4">
    <location>
        <position position="53"/>
    </location>
    <ligand>
        <name>S-adenosyl-L-methionine</name>
        <dbReference type="ChEBI" id="CHEBI:59789"/>
    </ligand>
</feature>
<dbReference type="GO" id="GO:0008757">
    <property type="term" value="F:S-adenosylmethionine-dependent methyltransferase activity"/>
    <property type="evidence" value="ECO:0007669"/>
    <property type="project" value="UniProtKB-UniRule"/>
</dbReference>
<keyword evidence="3 4" id="KW-0949">S-adenosyl-L-methionine</keyword>
<gene>
    <name evidence="6" type="ORF">SAMN05877753_105360</name>
</gene>
<evidence type="ECO:0000256" key="4">
    <source>
        <dbReference type="HAMAP-Rule" id="MF_02100"/>
    </source>
</evidence>
<dbReference type="GO" id="GO:0032259">
    <property type="term" value="P:methylation"/>
    <property type="evidence" value="ECO:0007669"/>
    <property type="project" value="UniProtKB-KW"/>
</dbReference>
<evidence type="ECO:0000259" key="5">
    <source>
        <dbReference type="Pfam" id="PF13649"/>
    </source>
</evidence>
<evidence type="ECO:0000256" key="2">
    <source>
        <dbReference type="ARBA" id="ARBA00022679"/>
    </source>
</evidence>
<protein>
    <recommendedName>
        <fullName evidence="4">Uncharacterized methyltransferase SAMN05877753_105360</fullName>
        <ecNumber evidence="4">2.1.1.-</ecNumber>
    </recommendedName>
</protein>
<comment type="similarity">
    <text evidence="4">Belongs to the methyltransferase superfamily. YrrT family.</text>
</comment>